<evidence type="ECO:0000313" key="3">
    <source>
        <dbReference type="Proteomes" id="UP000198850"/>
    </source>
</evidence>
<organism evidence="2 3">
    <name type="scientific">Pedobacter hartonius</name>
    <dbReference type="NCBI Taxonomy" id="425514"/>
    <lineage>
        <taxon>Bacteria</taxon>
        <taxon>Pseudomonadati</taxon>
        <taxon>Bacteroidota</taxon>
        <taxon>Sphingobacteriia</taxon>
        <taxon>Sphingobacteriales</taxon>
        <taxon>Sphingobacteriaceae</taxon>
        <taxon>Pedobacter</taxon>
    </lineage>
</organism>
<keyword evidence="3" id="KW-1185">Reference proteome</keyword>
<evidence type="ECO:0000256" key="1">
    <source>
        <dbReference type="SAM" id="SignalP"/>
    </source>
</evidence>
<accession>A0A1H4GK55</accession>
<keyword evidence="1" id="KW-0732">Signal</keyword>
<reference evidence="2 3" key="1">
    <citation type="submission" date="2016-10" db="EMBL/GenBank/DDBJ databases">
        <authorList>
            <person name="de Groot N.N."/>
        </authorList>
    </citation>
    <scope>NUCLEOTIDE SEQUENCE [LARGE SCALE GENOMIC DNA]</scope>
    <source>
        <strain evidence="2 3">DSM 19033</strain>
    </source>
</reference>
<feature type="signal peptide" evidence="1">
    <location>
        <begin position="1"/>
        <end position="26"/>
    </location>
</feature>
<name>A0A1H4GK55_9SPHI</name>
<dbReference type="OrthoDB" id="629215at2"/>
<gene>
    <name evidence="2" type="ORF">SAMN05443550_110139</name>
</gene>
<evidence type="ECO:0000313" key="2">
    <source>
        <dbReference type="EMBL" id="SEB10013.1"/>
    </source>
</evidence>
<dbReference type="AlphaFoldDB" id="A0A1H4GK55"/>
<dbReference type="RefSeq" id="WP_090558834.1">
    <property type="nucleotide sequence ID" value="NZ_FNRA01000010.1"/>
</dbReference>
<sequence length="368" mass="40461">MPASPSLLLKASVFTVTFLFSQPSFAQIVEHNGYLSAVSSPAGGIDSLSVIPKTTASLAAGLRGSMEHVRLLNYLTDLGVPDQQYKYQSGKKFYYHLANVFARLRLYPLAMKCFFKAVRVNGSGMDSLQLSAVGSNPQDGALAVSLKDDAIVGKRALVVRAKRTSKKSKRTSFQQIISNFNDGKTAVAYALLFHVKQPAPGKRKIFVWVNTGHTFITLIKYNADSTYASASFGFYPDKDQVLSATPIAPTTSATFKDDAGHLWDEVLGKFISRRNFENILELTRKFEGMTYNLNQQNCTDFGLQAASLAGIHITDTFGKWPLGRGNNPAVTGQSILKGRISNEAKTTQEQLFMDQTVDCQEADYDFDD</sequence>
<evidence type="ECO:0008006" key="4">
    <source>
        <dbReference type="Google" id="ProtNLM"/>
    </source>
</evidence>
<dbReference type="EMBL" id="FNRA01000010">
    <property type="protein sequence ID" value="SEB10013.1"/>
    <property type="molecule type" value="Genomic_DNA"/>
</dbReference>
<feature type="chain" id="PRO_5011713992" description="DUF4105 domain-containing protein" evidence="1">
    <location>
        <begin position="27"/>
        <end position="368"/>
    </location>
</feature>
<proteinExistence type="predicted"/>
<dbReference type="Proteomes" id="UP000198850">
    <property type="component" value="Unassembled WGS sequence"/>
</dbReference>
<protein>
    <recommendedName>
        <fullName evidence="4">DUF4105 domain-containing protein</fullName>
    </recommendedName>
</protein>